<organism evidence="2 3">
    <name type="scientific">Alteromonas naphthalenivorans</name>
    <dbReference type="NCBI Taxonomy" id="715451"/>
    <lineage>
        <taxon>Bacteria</taxon>
        <taxon>Pseudomonadati</taxon>
        <taxon>Pseudomonadota</taxon>
        <taxon>Gammaproteobacteria</taxon>
        <taxon>Alteromonadales</taxon>
        <taxon>Alteromonadaceae</taxon>
        <taxon>Alteromonas/Salinimonas group</taxon>
        <taxon>Alteromonas</taxon>
    </lineage>
</organism>
<evidence type="ECO:0000313" key="2">
    <source>
        <dbReference type="EMBL" id="AEF05020.1"/>
    </source>
</evidence>
<dbReference type="RefSeq" id="WP_013785939.1">
    <property type="nucleotide sequence ID" value="NC_015554.1"/>
</dbReference>
<name>F5Z5L5_ALTNA</name>
<dbReference type="EMBL" id="CP002339">
    <property type="protein sequence ID" value="AEF05020.1"/>
    <property type="molecule type" value="Genomic_DNA"/>
</dbReference>
<dbReference type="KEGG" id="alt:ambt_17590"/>
<evidence type="ECO:0000256" key="1">
    <source>
        <dbReference type="SAM" id="MobiDB-lite"/>
    </source>
</evidence>
<feature type="compositionally biased region" description="Acidic residues" evidence="1">
    <location>
        <begin position="129"/>
        <end position="166"/>
    </location>
</feature>
<accession>F5Z5L5</accession>
<evidence type="ECO:0000313" key="3">
    <source>
        <dbReference type="Proteomes" id="UP000000683"/>
    </source>
</evidence>
<dbReference type="HOGENOM" id="CLU_1536900_0_0_6"/>
<gene>
    <name evidence="2" type="ordered locus">ambt_17590</name>
</gene>
<reference evidence="2 3" key="1">
    <citation type="journal article" date="2011" name="J. Bacteriol.">
        <title>Complete genome sequence of the polycyclic aromatic hydrocarbon-degrading bacterium Alteromonas sp. strain SN2.</title>
        <authorList>
            <person name="Jin H.M."/>
            <person name="Jeong H."/>
            <person name="Moon E.J."/>
            <person name="Math R.K."/>
            <person name="Lee K."/>
            <person name="Kim H.J."/>
            <person name="Jeon C.O."/>
            <person name="Oh T.K."/>
            <person name="Kim J.F."/>
        </authorList>
    </citation>
    <scope>NUCLEOTIDE SEQUENCE [LARGE SCALE GENOMIC DNA]</scope>
    <source>
        <strain evidence="3">JCM 17741 / KACC 18427 / KCTC 11700BP / SN2</strain>
    </source>
</reference>
<proteinExistence type="predicted"/>
<sequence length="175" mass="20260">MGMFSYMDKITGEQICGGDNVRLYRLVKGKVVEEMRGTYNNYGAVDVEDQTYHAVLKDGEMKSVTDEMRNAVSFSGDIWISEEWDGIVDEHFSDDETSGICAILESNYYNGFAPTERSLDDPDQGWRQEDEEDDWEDDWEDEDEEDEADDWEDDEEDDEEDEDALEIDNAAYGEY</sequence>
<dbReference type="Proteomes" id="UP000000683">
    <property type="component" value="Chromosome"/>
</dbReference>
<dbReference type="AlphaFoldDB" id="F5Z5L5"/>
<keyword evidence="3" id="KW-1185">Reference proteome</keyword>
<protein>
    <submittedName>
        <fullName evidence="2">Uncharacterized protein</fullName>
    </submittedName>
</protein>
<feature type="compositionally biased region" description="Basic and acidic residues" evidence="1">
    <location>
        <begin position="117"/>
        <end position="128"/>
    </location>
</feature>
<feature type="region of interest" description="Disordered" evidence="1">
    <location>
        <begin position="114"/>
        <end position="175"/>
    </location>
</feature>